<dbReference type="InterPro" id="IPR003961">
    <property type="entry name" value="FN3_dom"/>
</dbReference>
<dbReference type="InterPro" id="IPR036116">
    <property type="entry name" value="FN3_sf"/>
</dbReference>
<dbReference type="EMBL" id="GEEE01003001">
    <property type="protein sequence ID" value="JAP60224.1"/>
    <property type="molecule type" value="Transcribed_RNA"/>
</dbReference>
<gene>
    <name evidence="2" type="ORF">TR135004</name>
</gene>
<proteinExistence type="predicted"/>
<dbReference type="SUPFAM" id="SSF49265">
    <property type="entry name" value="Fibronectin type III"/>
    <property type="match status" value="1"/>
</dbReference>
<dbReference type="CDD" id="cd00063">
    <property type="entry name" value="FN3"/>
    <property type="match status" value="1"/>
</dbReference>
<evidence type="ECO:0000313" key="2">
    <source>
        <dbReference type="EMBL" id="JAP60224.1"/>
    </source>
</evidence>
<reference evidence="2" key="1">
    <citation type="submission" date="2016-01" db="EMBL/GenBank/DDBJ databases">
        <title>Reference transcriptome for the parasite Schistocephalus solidus: insights into the molecular evolution of parasitism.</title>
        <authorList>
            <person name="Hebert F.O."/>
            <person name="Grambauer S."/>
            <person name="Barber I."/>
            <person name="Landry C.R."/>
            <person name="Aubin-Horth N."/>
        </authorList>
    </citation>
    <scope>NUCLEOTIDE SEQUENCE</scope>
</reference>
<feature type="non-terminal residue" evidence="2">
    <location>
        <position position="1"/>
    </location>
</feature>
<feature type="domain" description="Fibronectin type-III" evidence="1">
    <location>
        <begin position="52"/>
        <end position="140"/>
    </location>
</feature>
<evidence type="ECO:0000259" key="1">
    <source>
        <dbReference type="PROSITE" id="PS50853"/>
    </source>
</evidence>
<dbReference type="PROSITE" id="PS50853">
    <property type="entry name" value="FN3"/>
    <property type="match status" value="1"/>
</dbReference>
<dbReference type="Gene3D" id="2.60.40.10">
    <property type="entry name" value="Immunoglobulins"/>
    <property type="match status" value="1"/>
</dbReference>
<dbReference type="Pfam" id="PF00041">
    <property type="entry name" value="fn3"/>
    <property type="match status" value="1"/>
</dbReference>
<sequence length="146" mass="16481">QENSSLRRSKENFVSNNPDCYPLQKMIQLKFCLIFTILLVCAEGRVDNDEFNPRKFISEAQSATSVRLSWQAANKSDSSPQHYVIACPNTAQFIFRTTQTYIIINYLQPGTTYWCILHSVSASGYCYQPGVAINARTLDAGPETLE</sequence>
<protein>
    <submittedName>
        <fullName evidence="2">Fibronectin type III domain</fullName>
    </submittedName>
</protein>
<accession>A0A0V0J3G6</accession>
<name>A0A0V0J3G6_SCHSO</name>
<organism evidence="2">
    <name type="scientific">Schistocephalus solidus</name>
    <name type="common">Tapeworm</name>
    <dbReference type="NCBI Taxonomy" id="70667"/>
    <lineage>
        <taxon>Eukaryota</taxon>
        <taxon>Metazoa</taxon>
        <taxon>Spiralia</taxon>
        <taxon>Lophotrochozoa</taxon>
        <taxon>Platyhelminthes</taxon>
        <taxon>Cestoda</taxon>
        <taxon>Eucestoda</taxon>
        <taxon>Diphyllobothriidea</taxon>
        <taxon>Diphyllobothriidae</taxon>
        <taxon>Schistocephalus</taxon>
    </lineage>
</organism>
<dbReference type="InterPro" id="IPR013783">
    <property type="entry name" value="Ig-like_fold"/>
</dbReference>
<dbReference type="AlphaFoldDB" id="A0A0V0J3G6"/>